<organism evidence="1 2">
    <name type="scientific">Mycobacterium phage Anthony</name>
    <dbReference type="NCBI Taxonomy" id="2599857"/>
    <lineage>
        <taxon>Viruses</taxon>
        <taxon>Duplodnaviria</taxon>
        <taxon>Heunggongvirae</taxon>
        <taxon>Uroviricota</taxon>
        <taxon>Caudoviricetes</taxon>
        <taxon>Anthonyvirus</taxon>
        <taxon>Anthonyvirus anthony</taxon>
    </lineage>
</organism>
<evidence type="ECO:0000313" key="1">
    <source>
        <dbReference type="EMBL" id="QFG10445.1"/>
    </source>
</evidence>
<evidence type="ECO:0000313" key="2">
    <source>
        <dbReference type="Proteomes" id="UP000327026"/>
    </source>
</evidence>
<reference evidence="1 2" key="1">
    <citation type="submission" date="2019-07" db="EMBL/GenBank/DDBJ databases">
        <authorList>
            <person name="Garlena R.A."/>
            <person name="Russell D.A."/>
            <person name="Pope W.H."/>
            <person name="Jacobs-Sera D."/>
            <person name="Hatfull G.F."/>
        </authorList>
    </citation>
    <scope>NUCLEOTIDE SEQUENCE [LARGE SCALE GENOMIC DNA]</scope>
</reference>
<dbReference type="EMBL" id="MN234188">
    <property type="protein sequence ID" value="QFG10445.1"/>
    <property type="molecule type" value="Genomic_DNA"/>
</dbReference>
<dbReference type="GeneID" id="64871745"/>
<keyword evidence="2" id="KW-1185">Reference proteome</keyword>
<dbReference type="KEGG" id="vg:64871745"/>
<accession>A0A5J6TIA1</accession>
<proteinExistence type="predicted"/>
<gene>
    <name evidence="1" type="primary">75</name>
    <name evidence="1" type="ORF">PBI_ANTHONY_75</name>
</gene>
<dbReference type="Proteomes" id="UP000327026">
    <property type="component" value="Segment"/>
</dbReference>
<sequence>MSDPLMEFAEVWSDGDLANNLADKLTCNEAEAIASLFLSIGKVEAADAWMKSHELGDDCGDMHCICDDEECIKEREGSDETGNDQPRG</sequence>
<protein>
    <submittedName>
        <fullName evidence="1">Uncharacterized protein</fullName>
    </submittedName>
</protein>
<dbReference type="RefSeq" id="YP_010062111.1">
    <property type="nucleotide sequence ID" value="NC_054790.1"/>
</dbReference>
<name>A0A5J6TIA1_9CAUD</name>